<protein>
    <recommendedName>
        <fullName evidence="12">Purine-cytosine permease</fullName>
    </recommendedName>
</protein>
<keyword evidence="4" id="KW-0597">Phosphoprotein</keyword>
<dbReference type="STRING" id="1245528.M3JUY0"/>
<dbReference type="GO" id="GO:0005886">
    <property type="term" value="C:plasma membrane"/>
    <property type="evidence" value="ECO:0007669"/>
    <property type="project" value="TreeGrafter"/>
</dbReference>
<dbReference type="AlphaFoldDB" id="M3JUY0"/>
<gene>
    <name evidence="10" type="ORF">G210_3574</name>
</gene>
<proteinExistence type="inferred from homology"/>
<dbReference type="InterPro" id="IPR026030">
    <property type="entry name" value="Pur-cyt_permease_Fcy2/21/22"/>
</dbReference>
<feature type="transmembrane region" description="Helical" evidence="9">
    <location>
        <begin position="268"/>
        <end position="288"/>
    </location>
</feature>
<evidence type="ECO:0000313" key="11">
    <source>
        <dbReference type="Proteomes" id="UP000011777"/>
    </source>
</evidence>
<evidence type="ECO:0000256" key="1">
    <source>
        <dbReference type="ARBA" id="ARBA00004141"/>
    </source>
</evidence>
<feature type="transmembrane region" description="Helical" evidence="9">
    <location>
        <begin position="131"/>
        <end position="153"/>
    </location>
</feature>
<dbReference type="FunFam" id="1.10.4160.10:FF:000002">
    <property type="entry name" value="Purine-cytosine permease fcyB"/>
    <property type="match status" value="1"/>
</dbReference>
<comment type="similarity">
    <text evidence="2 8">Belongs to the purine-cytosine permease (2.A.39) family.</text>
</comment>
<keyword evidence="5 9" id="KW-0812">Transmembrane</keyword>
<dbReference type="PANTHER" id="PTHR31806:SF1">
    <property type="entry name" value="PURINE-CYTOSINE PERMEASE FCY2-RELATED"/>
    <property type="match status" value="1"/>
</dbReference>
<feature type="transmembrane region" description="Helical" evidence="9">
    <location>
        <begin position="395"/>
        <end position="414"/>
    </location>
</feature>
<comment type="caution">
    <text evidence="10">The sequence shown here is derived from an EMBL/GenBank/DDBJ whole genome shotgun (WGS) entry which is preliminary data.</text>
</comment>
<dbReference type="OrthoDB" id="2116389at2759"/>
<organism evidence="10 11">
    <name type="scientific">Candida maltosa (strain Xu316)</name>
    <name type="common">Yeast</name>
    <dbReference type="NCBI Taxonomy" id="1245528"/>
    <lineage>
        <taxon>Eukaryota</taxon>
        <taxon>Fungi</taxon>
        <taxon>Dikarya</taxon>
        <taxon>Ascomycota</taxon>
        <taxon>Saccharomycotina</taxon>
        <taxon>Pichiomycetes</taxon>
        <taxon>Debaryomycetaceae</taxon>
        <taxon>Candida/Lodderomyces clade</taxon>
        <taxon>Candida</taxon>
    </lineage>
</organism>
<dbReference type="PANTHER" id="PTHR31806">
    <property type="entry name" value="PURINE-CYTOSINE PERMEASE FCY2-RELATED"/>
    <property type="match status" value="1"/>
</dbReference>
<dbReference type="GO" id="GO:0015856">
    <property type="term" value="P:cytosine transport"/>
    <property type="evidence" value="ECO:0007669"/>
    <property type="project" value="UniProtKB-ARBA"/>
</dbReference>
<dbReference type="InterPro" id="IPR001248">
    <property type="entry name" value="Pur-cyt_permease"/>
</dbReference>
<dbReference type="GO" id="GO:0000329">
    <property type="term" value="C:fungal-type vacuole membrane"/>
    <property type="evidence" value="ECO:0007669"/>
    <property type="project" value="TreeGrafter"/>
</dbReference>
<evidence type="ECO:0000256" key="4">
    <source>
        <dbReference type="ARBA" id="ARBA00022553"/>
    </source>
</evidence>
<evidence type="ECO:0000256" key="5">
    <source>
        <dbReference type="ARBA" id="ARBA00022692"/>
    </source>
</evidence>
<dbReference type="eggNOG" id="ENOG502QQ8Y">
    <property type="taxonomic scope" value="Eukaryota"/>
</dbReference>
<dbReference type="PIRSF" id="PIRSF002744">
    <property type="entry name" value="Pur-cyt_permease"/>
    <property type="match status" value="1"/>
</dbReference>
<feature type="transmembrane region" description="Helical" evidence="9">
    <location>
        <begin position="232"/>
        <end position="256"/>
    </location>
</feature>
<feature type="transmembrane region" description="Helical" evidence="9">
    <location>
        <begin position="363"/>
        <end position="383"/>
    </location>
</feature>
<evidence type="ECO:0000313" key="10">
    <source>
        <dbReference type="EMBL" id="EMG46189.1"/>
    </source>
</evidence>
<keyword evidence="6 9" id="KW-1133">Transmembrane helix</keyword>
<evidence type="ECO:0000256" key="7">
    <source>
        <dbReference type="ARBA" id="ARBA00023136"/>
    </source>
</evidence>
<evidence type="ECO:0000256" key="6">
    <source>
        <dbReference type="ARBA" id="ARBA00022989"/>
    </source>
</evidence>
<dbReference type="Gene3D" id="1.10.4160.10">
    <property type="entry name" value="Hydantoin permease"/>
    <property type="match status" value="1"/>
</dbReference>
<feature type="transmembrane region" description="Helical" evidence="9">
    <location>
        <begin position="93"/>
        <end position="119"/>
    </location>
</feature>
<dbReference type="GO" id="GO:0015205">
    <property type="term" value="F:nucleobase transmembrane transporter activity"/>
    <property type="evidence" value="ECO:0007669"/>
    <property type="project" value="TreeGrafter"/>
</dbReference>
<feature type="transmembrane region" description="Helical" evidence="9">
    <location>
        <begin position="62"/>
        <end position="87"/>
    </location>
</feature>
<sequence length="499" mass="54688">MSDEEKNIAIEKTFADTTSTHISPKEPTNWIDKVGLRINAEIRGIERVPEDERTDTSLLSPLLIFLSPNMVITSVATGALGTTAFGLDFRTSVIVIVLFSIIGSLPVGLLSSFGMRFGLRQQILSRYFSGYLARLFALFNVISCIGWNAVNVIPCAQLLSSVGPLPPWAGCLILVICTCIFAVFGYKTVHLYERYAWIPNFIIFMIIIGKYTQTHAFNWGEMKSGKTEAGNVLSFIAVIFGFTAGWIPSSADYTVYMPSNTSPWKVGAAMVCGLATPAIFTCILGAAIGTSVNIDGSRFQKAYNENSIGGVVYEILCGDNNNQGYRFIVVVFALGAIANNIPGSYSLSLAVQSIWSQFARVPRIAWCIAGNLVSLAFSIPAYYKFEAAMSNFLSIIGYNVSIYLSIALCEHFIYRKGFSGYDVSDFNNSKTLPLGIAAIVAFSFGICATVLSMNQTWYQGVIARQIGDYGGDIAWELNMVFAFVGFNLVRPFELKYFGR</sequence>
<keyword evidence="3 8" id="KW-0813">Transport</keyword>
<evidence type="ECO:0000256" key="2">
    <source>
        <dbReference type="ARBA" id="ARBA00008974"/>
    </source>
</evidence>
<evidence type="ECO:0000256" key="8">
    <source>
        <dbReference type="PIRNR" id="PIRNR002744"/>
    </source>
</evidence>
<feature type="transmembrane region" description="Helical" evidence="9">
    <location>
        <begin position="434"/>
        <end position="453"/>
    </location>
</feature>
<keyword evidence="11" id="KW-1185">Reference proteome</keyword>
<feature type="transmembrane region" description="Helical" evidence="9">
    <location>
        <begin position="165"/>
        <end position="186"/>
    </location>
</feature>
<reference evidence="10 11" key="1">
    <citation type="submission" date="2013-02" db="EMBL/GenBank/DDBJ databases">
        <title>Genome sequence of Candida maltosa Xu316, a potential industrial strain for xylitol and ethanol production.</title>
        <authorList>
            <person name="Yu J."/>
            <person name="Wang Q."/>
            <person name="Geng X."/>
            <person name="Bao W."/>
            <person name="He P."/>
            <person name="Cai J."/>
        </authorList>
    </citation>
    <scope>NUCLEOTIDE SEQUENCE [LARGE SCALE GENOMIC DNA]</scope>
    <source>
        <strain evidence="11">Xu316</strain>
    </source>
</reference>
<evidence type="ECO:0000256" key="3">
    <source>
        <dbReference type="ARBA" id="ARBA00022448"/>
    </source>
</evidence>
<dbReference type="Proteomes" id="UP000011777">
    <property type="component" value="Unassembled WGS sequence"/>
</dbReference>
<dbReference type="HOGENOM" id="CLU_026016_2_2_1"/>
<evidence type="ECO:0000256" key="9">
    <source>
        <dbReference type="SAM" id="Phobius"/>
    </source>
</evidence>
<evidence type="ECO:0008006" key="12">
    <source>
        <dbReference type="Google" id="ProtNLM"/>
    </source>
</evidence>
<keyword evidence="7 8" id="KW-0472">Membrane</keyword>
<accession>M3JUY0</accession>
<feature type="transmembrane region" description="Helical" evidence="9">
    <location>
        <begin position="327"/>
        <end position="351"/>
    </location>
</feature>
<name>M3JUY0_CANMX</name>
<comment type="subcellular location">
    <subcellularLocation>
        <location evidence="1">Membrane</location>
        <topology evidence="1">Multi-pass membrane protein</topology>
    </subcellularLocation>
</comment>
<dbReference type="EMBL" id="AOGT01002089">
    <property type="protein sequence ID" value="EMG46189.1"/>
    <property type="molecule type" value="Genomic_DNA"/>
</dbReference>
<dbReference type="Pfam" id="PF02133">
    <property type="entry name" value="Transp_cyt_pur"/>
    <property type="match status" value="1"/>
</dbReference>